<evidence type="ECO:0008006" key="4">
    <source>
        <dbReference type="Google" id="ProtNLM"/>
    </source>
</evidence>
<evidence type="ECO:0000313" key="3">
    <source>
        <dbReference type="Proteomes" id="UP000789833"/>
    </source>
</evidence>
<gene>
    <name evidence="2" type="ORF">BACCIP111883_03168</name>
</gene>
<keyword evidence="1" id="KW-0175">Coiled coil</keyword>
<reference evidence="2 3" key="1">
    <citation type="submission" date="2021-10" db="EMBL/GenBank/DDBJ databases">
        <authorList>
            <person name="Criscuolo A."/>
        </authorList>
    </citation>
    <scope>NUCLEOTIDE SEQUENCE [LARGE SCALE GENOMIC DNA]</scope>
    <source>
        <strain evidence="3">CIP 111883</strain>
    </source>
</reference>
<proteinExistence type="predicted"/>
<sequence length="78" mass="9350">MKKNKKNIKCEDKLTLKDQLEGEVFSKLKSMKNQLVEAEQKIKEDAAIKAREEKRMKEKNKSFAELFEESNQNWRNFK</sequence>
<dbReference type="RefSeq" id="WP_230502772.1">
    <property type="nucleotide sequence ID" value="NZ_CAKJTJ010000020.1"/>
</dbReference>
<evidence type="ECO:0000313" key="2">
    <source>
        <dbReference type="EMBL" id="CAG9622377.1"/>
    </source>
</evidence>
<feature type="coiled-coil region" evidence="1">
    <location>
        <begin position="28"/>
        <end position="69"/>
    </location>
</feature>
<dbReference type="Pfam" id="PF13025">
    <property type="entry name" value="DUF3886"/>
    <property type="match status" value="1"/>
</dbReference>
<keyword evidence="3" id="KW-1185">Reference proteome</keyword>
<name>A0ABM8YR42_9BACI</name>
<accession>A0ABM8YR42</accession>
<protein>
    <recommendedName>
        <fullName evidence="4">DUF3886 domain-containing protein</fullName>
    </recommendedName>
</protein>
<evidence type="ECO:0000256" key="1">
    <source>
        <dbReference type="SAM" id="Coils"/>
    </source>
</evidence>
<organism evidence="2 3">
    <name type="scientific">Sutcliffiella rhizosphaerae</name>
    <dbReference type="NCBI Taxonomy" id="2880967"/>
    <lineage>
        <taxon>Bacteria</taxon>
        <taxon>Bacillati</taxon>
        <taxon>Bacillota</taxon>
        <taxon>Bacilli</taxon>
        <taxon>Bacillales</taxon>
        <taxon>Bacillaceae</taxon>
        <taxon>Sutcliffiella</taxon>
    </lineage>
</organism>
<dbReference type="Proteomes" id="UP000789833">
    <property type="component" value="Unassembled WGS sequence"/>
</dbReference>
<dbReference type="EMBL" id="CAKJTJ010000020">
    <property type="protein sequence ID" value="CAG9622377.1"/>
    <property type="molecule type" value="Genomic_DNA"/>
</dbReference>
<dbReference type="InterPro" id="IPR024980">
    <property type="entry name" value="DUF3886"/>
</dbReference>
<comment type="caution">
    <text evidence="2">The sequence shown here is derived from an EMBL/GenBank/DDBJ whole genome shotgun (WGS) entry which is preliminary data.</text>
</comment>